<organism evidence="1 2">
    <name type="scientific">Aphis craccivora</name>
    <name type="common">Cowpea aphid</name>
    <dbReference type="NCBI Taxonomy" id="307492"/>
    <lineage>
        <taxon>Eukaryota</taxon>
        <taxon>Metazoa</taxon>
        <taxon>Ecdysozoa</taxon>
        <taxon>Arthropoda</taxon>
        <taxon>Hexapoda</taxon>
        <taxon>Insecta</taxon>
        <taxon>Pterygota</taxon>
        <taxon>Neoptera</taxon>
        <taxon>Paraneoptera</taxon>
        <taxon>Hemiptera</taxon>
        <taxon>Sternorrhyncha</taxon>
        <taxon>Aphidomorpha</taxon>
        <taxon>Aphidoidea</taxon>
        <taxon>Aphididae</taxon>
        <taxon>Aphidini</taxon>
        <taxon>Aphis</taxon>
        <taxon>Aphis</taxon>
    </lineage>
</organism>
<feature type="non-terminal residue" evidence="1">
    <location>
        <position position="1"/>
    </location>
</feature>
<dbReference type="EMBL" id="VUJU01002471">
    <property type="protein sequence ID" value="KAF0761186.1"/>
    <property type="molecule type" value="Genomic_DNA"/>
</dbReference>
<evidence type="ECO:0000313" key="2">
    <source>
        <dbReference type="Proteomes" id="UP000478052"/>
    </source>
</evidence>
<dbReference type="AlphaFoldDB" id="A0A6G0YTD9"/>
<comment type="caution">
    <text evidence="1">The sequence shown here is derived from an EMBL/GenBank/DDBJ whole genome shotgun (WGS) entry which is preliminary data.</text>
</comment>
<reference evidence="1 2" key="1">
    <citation type="submission" date="2019-08" db="EMBL/GenBank/DDBJ databases">
        <title>Whole genome of Aphis craccivora.</title>
        <authorList>
            <person name="Voronova N.V."/>
            <person name="Shulinski R.S."/>
            <person name="Bandarenka Y.V."/>
            <person name="Zhorov D.G."/>
            <person name="Warner D."/>
        </authorList>
    </citation>
    <scope>NUCLEOTIDE SEQUENCE [LARGE SCALE GENOMIC DNA]</scope>
    <source>
        <strain evidence="1">180601</strain>
        <tissue evidence="1">Whole Body</tissue>
    </source>
</reference>
<protein>
    <submittedName>
        <fullName evidence="1">DDE Tnp IS1595 domain-containing protein</fullName>
    </submittedName>
</protein>
<evidence type="ECO:0000313" key="1">
    <source>
        <dbReference type="EMBL" id="KAF0761186.1"/>
    </source>
</evidence>
<gene>
    <name evidence="1" type="ORF">FWK35_00018651</name>
</gene>
<dbReference type="OrthoDB" id="10052789at2759"/>
<accession>A0A6G0YTD9</accession>
<proteinExistence type="predicted"/>
<sequence length="127" mass="14471">GPSVTDNRFFIVEKRDRATLLPIIQREEVGSTIHSDDWRAYSNLSDHADHHPVFSAGRYLYMTILFKIPPFGSATLVTRDADSSHHYRQQYSHLCKQGVIERSPSETTAADNSNFVILGFSFSIQRK</sequence>
<name>A0A6G0YTD9_APHCR</name>
<keyword evidence="2" id="KW-1185">Reference proteome</keyword>
<dbReference type="Proteomes" id="UP000478052">
    <property type="component" value="Unassembled WGS sequence"/>
</dbReference>